<gene>
    <name evidence="2" type="ORF">GUY60_14930</name>
</gene>
<dbReference type="AlphaFoldDB" id="A0A964UNU7"/>
<reference evidence="2" key="1">
    <citation type="submission" date="2020-01" db="EMBL/GenBank/DDBJ databases">
        <title>Whole-genome analyses of novel actinobacteria.</title>
        <authorList>
            <person name="Sahin N."/>
        </authorList>
    </citation>
    <scope>NUCLEOTIDE SEQUENCE</scope>
    <source>
        <strain evidence="2">YC537</strain>
    </source>
</reference>
<organism evidence="2 3">
    <name type="scientific">Streptomyces boluensis</name>
    <dbReference type="NCBI Taxonomy" id="1775135"/>
    <lineage>
        <taxon>Bacteria</taxon>
        <taxon>Bacillati</taxon>
        <taxon>Actinomycetota</taxon>
        <taxon>Actinomycetes</taxon>
        <taxon>Kitasatosporales</taxon>
        <taxon>Streptomycetaceae</taxon>
        <taxon>Streptomyces</taxon>
    </lineage>
</organism>
<dbReference type="Proteomes" id="UP000598297">
    <property type="component" value="Unassembled WGS sequence"/>
</dbReference>
<evidence type="ECO:0000256" key="1">
    <source>
        <dbReference type="SAM" id="MobiDB-lite"/>
    </source>
</evidence>
<dbReference type="RefSeq" id="WP_161697870.1">
    <property type="nucleotide sequence ID" value="NZ_JAAAHS010000096.1"/>
</dbReference>
<sequence>MSAVVAALVLASVAGCSGEPSPRTGGGTPHAERATPVPSEARLSSALAGKSDVRGYRLEDNDQPAVRPKADRSACRALADLTGSGVTRTPAAQAWASRSYGSVTEPGLAVTASLFSYADDGAAVTVAGVRTALKACADGFSTSGNNGGATVSYTSVEKVTAPSGGDEAVAWTMTGEAQGQRMPLRMTAVRHGNVLALFLALHLSDPDRTELPQDLYDAQLRKLDEVFGSTG</sequence>
<accession>A0A964UNU7</accession>
<comment type="caution">
    <text evidence="2">The sequence shown here is derived from an EMBL/GenBank/DDBJ whole genome shotgun (WGS) entry which is preliminary data.</text>
</comment>
<protein>
    <submittedName>
        <fullName evidence="2">Uncharacterized protein</fullName>
    </submittedName>
</protein>
<keyword evidence="3" id="KW-1185">Reference proteome</keyword>
<evidence type="ECO:0000313" key="2">
    <source>
        <dbReference type="EMBL" id="NBE52698.1"/>
    </source>
</evidence>
<evidence type="ECO:0000313" key="3">
    <source>
        <dbReference type="Proteomes" id="UP000598297"/>
    </source>
</evidence>
<dbReference type="OrthoDB" id="4216217at2"/>
<dbReference type="EMBL" id="JAAAHS010000096">
    <property type="protein sequence ID" value="NBE52698.1"/>
    <property type="molecule type" value="Genomic_DNA"/>
</dbReference>
<name>A0A964UNU7_9ACTN</name>
<feature type="region of interest" description="Disordered" evidence="1">
    <location>
        <begin position="16"/>
        <end position="44"/>
    </location>
</feature>
<proteinExistence type="predicted"/>